<dbReference type="InterPro" id="IPR036719">
    <property type="entry name" value="Neuro-gated_channel_TM_sf"/>
</dbReference>
<keyword evidence="7" id="KW-0406">Ion transport</keyword>
<accession>A0A662YVM0</accession>
<evidence type="ECO:0000256" key="14">
    <source>
        <dbReference type="ARBA" id="ARBA00023303"/>
    </source>
</evidence>
<dbReference type="Gene3D" id="1.20.58.390">
    <property type="entry name" value="Neurotransmitter-gated ion-channel transmembrane domain"/>
    <property type="match status" value="2"/>
</dbReference>
<dbReference type="InterPro" id="IPR006202">
    <property type="entry name" value="Neur_chan_lig-bd"/>
</dbReference>
<evidence type="ECO:0000256" key="13">
    <source>
        <dbReference type="ARBA" id="ARBA00023257"/>
    </source>
</evidence>
<dbReference type="GO" id="GO:0005230">
    <property type="term" value="F:extracellular ligand-gated monoatomic ion channel activity"/>
    <property type="evidence" value="ECO:0007669"/>
    <property type="project" value="InterPro"/>
</dbReference>
<name>A0A662YVM0_ACIRT</name>
<dbReference type="AlphaFoldDB" id="A0A662YVM0"/>
<dbReference type="GO" id="GO:0007214">
    <property type="term" value="P:gamma-aminobutyric acid signaling pathway"/>
    <property type="evidence" value="ECO:0007669"/>
    <property type="project" value="InterPro"/>
</dbReference>
<dbReference type="InterPro" id="IPR036734">
    <property type="entry name" value="Neur_chan_lig-bd_sf"/>
</dbReference>
<feature type="region of interest" description="Disordered" evidence="17">
    <location>
        <begin position="556"/>
        <end position="575"/>
    </location>
</feature>
<evidence type="ECO:0000256" key="7">
    <source>
        <dbReference type="ARBA" id="ARBA00023065"/>
    </source>
</evidence>
<keyword evidence="8 18" id="KW-0472">Membrane</keyword>
<evidence type="ECO:0000313" key="21">
    <source>
        <dbReference type="EMBL" id="RXM99598.1"/>
    </source>
</evidence>
<evidence type="ECO:0000259" key="19">
    <source>
        <dbReference type="Pfam" id="PF02931"/>
    </source>
</evidence>
<feature type="transmembrane region" description="Helical" evidence="18">
    <location>
        <begin position="437"/>
        <end position="459"/>
    </location>
</feature>
<keyword evidence="12" id="KW-0868">Chloride</keyword>
<dbReference type="EMBL" id="SCEB01000337">
    <property type="protein sequence ID" value="RXM99598.1"/>
    <property type="molecule type" value="Genomic_DNA"/>
</dbReference>
<evidence type="ECO:0000313" key="22">
    <source>
        <dbReference type="Proteomes" id="UP000289886"/>
    </source>
</evidence>
<evidence type="ECO:0000256" key="8">
    <source>
        <dbReference type="ARBA" id="ARBA00023136"/>
    </source>
</evidence>
<dbReference type="InterPro" id="IPR006028">
    <property type="entry name" value="GABAA/Glycine_rcpt"/>
</dbReference>
<dbReference type="GO" id="GO:0034707">
    <property type="term" value="C:chloride channel complex"/>
    <property type="evidence" value="ECO:0007669"/>
    <property type="project" value="UniProtKB-KW"/>
</dbReference>
<feature type="domain" description="Neurotransmitter-gated ion-channel transmembrane" evidence="20">
    <location>
        <begin position="178"/>
        <end position="215"/>
    </location>
</feature>
<evidence type="ECO:0000256" key="4">
    <source>
        <dbReference type="ARBA" id="ARBA00022729"/>
    </source>
</evidence>
<keyword evidence="5 18" id="KW-1133">Transmembrane helix</keyword>
<keyword evidence="10" id="KW-0869">Chloride channel</keyword>
<keyword evidence="21" id="KW-0675">Receptor</keyword>
<evidence type="ECO:0000256" key="3">
    <source>
        <dbReference type="ARBA" id="ARBA00022692"/>
    </source>
</evidence>
<evidence type="ECO:0000256" key="1">
    <source>
        <dbReference type="ARBA" id="ARBA00022448"/>
    </source>
</evidence>
<dbReference type="InterPro" id="IPR018000">
    <property type="entry name" value="Neurotransmitter_ion_chnl_CS"/>
</dbReference>
<feature type="disulfide bond" evidence="16">
    <location>
        <begin position="290"/>
        <end position="304"/>
    </location>
</feature>
<dbReference type="CDD" id="cd19054">
    <property type="entry name" value="LGIC_TM_GABAAR_gamma"/>
    <property type="match status" value="1"/>
</dbReference>
<evidence type="ECO:0000256" key="12">
    <source>
        <dbReference type="ARBA" id="ARBA00023214"/>
    </source>
</evidence>
<dbReference type="GO" id="GO:0005254">
    <property type="term" value="F:chloride channel activity"/>
    <property type="evidence" value="ECO:0007669"/>
    <property type="project" value="UniProtKB-KW"/>
</dbReference>
<keyword evidence="11" id="KW-0325">Glycoprotein</keyword>
<evidence type="ECO:0000256" key="5">
    <source>
        <dbReference type="ARBA" id="ARBA00022989"/>
    </source>
</evidence>
<dbReference type="Pfam" id="PF02931">
    <property type="entry name" value="Neur_chan_LBD"/>
    <property type="match status" value="1"/>
</dbReference>
<keyword evidence="14" id="KW-0407">Ion channel</keyword>
<feature type="transmembrane region" description="Helical" evidence="18">
    <location>
        <begin position="372"/>
        <end position="396"/>
    </location>
</feature>
<dbReference type="PANTHER" id="PTHR18945">
    <property type="entry name" value="NEUROTRANSMITTER GATED ION CHANNEL"/>
    <property type="match status" value="1"/>
</dbReference>
<dbReference type="GO" id="GO:0004890">
    <property type="term" value="F:GABA-A receptor activity"/>
    <property type="evidence" value="ECO:0007669"/>
    <property type="project" value="InterPro"/>
</dbReference>
<evidence type="ECO:0000256" key="18">
    <source>
        <dbReference type="SAM" id="Phobius"/>
    </source>
</evidence>
<proteinExistence type="predicted"/>
<dbReference type="Pfam" id="PF02932">
    <property type="entry name" value="Neur_chan_memb"/>
    <property type="match status" value="2"/>
</dbReference>
<dbReference type="InterPro" id="IPR005437">
    <property type="entry name" value="GABRG-1/4"/>
</dbReference>
<dbReference type="PRINTS" id="PR01620">
    <property type="entry name" value="GABAARGAMMA"/>
</dbReference>
<dbReference type="InterPro" id="IPR038050">
    <property type="entry name" value="Neuro_actylchol_rec"/>
</dbReference>
<keyword evidence="13" id="KW-0628">Postsynaptic cell membrane</keyword>
<organism evidence="21 22">
    <name type="scientific">Acipenser ruthenus</name>
    <name type="common">Sterlet sturgeon</name>
    <dbReference type="NCBI Taxonomy" id="7906"/>
    <lineage>
        <taxon>Eukaryota</taxon>
        <taxon>Metazoa</taxon>
        <taxon>Chordata</taxon>
        <taxon>Craniata</taxon>
        <taxon>Vertebrata</taxon>
        <taxon>Euteleostomi</taxon>
        <taxon>Actinopterygii</taxon>
        <taxon>Chondrostei</taxon>
        <taxon>Acipenseriformes</taxon>
        <taxon>Acipenseridae</taxon>
        <taxon>Acipenser</taxon>
    </lineage>
</organism>
<dbReference type="InterPro" id="IPR006201">
    <property type="entry name" value="Neur_channel"/>
</dbReference>
<dbReference type="GO" id="GO:0045211">
    <property type="term" value="C:postsynaptic membrane"/>
    <property type="evidence" value="ECO:0007669"/>
    <property type="project" value="UniProtKB-SubCell"/>
</dbReference>
<feature type="domain" description="Neurotransmitter-gated ion-channel transmembrane" evidence="20">
    <location>
        <begin position="379"/>
        <end position="535"/>
    </location>
</feature>
<dbReference type="InterPro" id="IPR006029">
    <property type="entry name" value="Neurotrans-gated_channel_TM"/>
</dbReference>
<dbReference type="PRINTS" id="PR00253">
    <property type="entry name" value="GABAARECEPTR"/>
</dbReference>
<comment type="subcellular location">
    <subcellularLocation>
        <location evidence="15">Postsynaptic cell membrane</location>
        <topology evidence="15">Multi-pass membrane protein</topology>
    </subcellularLocation>
</comment>
<feature type="transmembrane region" description="Helical" evidence="18">
    <location>
        <begin position="171"/>
        <end position="195"/>
    </location>
</feature>
<evidence type="ECO:0000256" key="16">
    <source>
        <dbReference type="PIRSR" id="PIRSR605437-50"/>
    </source>
</evidence>
<protein>
    <submittedName>
        <fullName evidence="21">Gamma-aminobutyric acid receptor subunit gamma-1</fullName>
    </submittedName>
</protein>
<evidence type="ECO:0000256" key="6">
    <source>
        <dbReference type="ARBA" id="ARBA00023018"/>
    </source>
</evidence>
<keyword evidence="9 16" id="KW-1015">Disulfide bond</keyword>
<feature type="domain" description="Neurotransmitter-gated ion-channel ligand-binding" evidence="19">
    <location>
        <begin position="284"/>
        <end position="372"/>
    </location>
</feature>
<keyword evidence="3 18" id="KW-0812">Transmembrane</keyword>
<dbReference type="Proteomes" id="UP000289886">
    <property type="component" value="Unassembled WGS sequence"/>
</dbReference>
<comment type="caution">
    <text evidence="21">The sequence shown here is derived from an EMBL/GenBank/DDBJ whole genome shotgun (WGS) entry which is preliminary data.</text>
</comment>
<dbReference type="SUPFAM" id="SSF63712">
    <property type="entry name" value="Nicotinic receptor ligand binding domain-like"/>
    <property type="match status" value="2"/>
</dbReference>
<evidence type="ECO:0000256" key="10">
    <source>
        <dbReference type="ARBA" id="ARBA00023173"/>
    </source>
</evidence>
<keyword evidence="6" id="KW-0770">Synapse</keyword>
<dbReference type="PROSITE" id="PS00236">
    <property type="entry name" value="NEUROTR_ION_CHANNEL"/>
    <property type="match status" value="1"/>
</dbReference>
<gene>
    <name evidence="21" type="ORF">EOD39_11169</name>
</gene>
<dbReference type="Gene3D" id="2.70.170.10">
    <property type="entry name" value="Neurotransmitter-gated ion-channel ligand-binding domain"/>
    <property type="match status" value="2"/>
</dbReference>
<evidence type="ECO:0000256" key="17">
    <source>
        <dbReference type="SAM" id="MobiDB-lite"/>
    </source>
</evidence>
<keyword evidence="4" id="KW-0732">Signal</keyword>
<reference evidence="21 22" key="1">
    <citation type="submission" date="2019-01" db="EMBL/GenBank/DDBJ databases">
        <title>Draft Genome and Complete Hox-Cluster Characterization of the Sterlet Sturgeon (Acipenser ruthenus).</title>
        <authorList>
            <person name="Wei Q."/>
        </authorList>
    </citation>
    <scope>NUCLEOTIDE SEQUENCE [LARGE SCALE GENOMIC DNA]</scope>
    <source>
        <strain evidence="21">WHYD16114868_AA</strain>
        <tissue evidence="21">Blood</tissue>
    </source>
</reference>
<sequence length="629" mass="71568">MSNIIHEHDWVNVVFIMSNIIHEHDRANVVFIMSNNIHEHDRQCALRLNFPIVFIFLKISPGIAILPFRSGEANSLEDEAKNNITIFTRILDRLLDGYDNRLRPGLGDAYTTSEVTYIWTRNATESVVVAEDGSRLNQYDLLGQTVGQETIKSSTGEYTVMTAHFHLKRKIGYFVIQTYLPCIMTVILSQVSFWLNRESVPARTVFGIPLVLRWTRCCSGESGNPRRSCVTFGPHKMEEDYEDAPINKTWVLAPKVHENDVTLILNKLLQGYDNKLRPDIGGKLTINAECYLNLHDFPMDEHSCPLEFSSYGYPKNEILYRWKRNSIEVADQRNWRLYQFSFVGLRNTSEVARIQSGDYIIMTVFFDLSRRMGYFTIQTYIPCILIVVLSWVSFWINKDAVPARTSLGITTVLTMTTLSTISRKSLPKVSYVTAMDLFVSVCFIFTFAALMEYGTLHYFTSNRKPKKDQAKKSNQVPPHSLTVINCKASSSARKQQPLCLTFQPCSFHLPSRAAHSRIPCCSTLLNLNLPLLRPSKQHCPATQPRILQQFSTEALPSKQLHPSGEPQPTVSGDLANLHHDISSHQIESKEGHKNVDNSTAALEWAIHVPRGLHSGCRSRSVHERFSSRL</sequence>
<keyword evidence="22" id="KW-1185">Reference proteome</keyword>
<dbReference type="SUPFAM" id="SSF90112">
    <property type="entry name" value="Neurotransmitter-gated ion-channel transmembrane pore"/>
    <property type="match status" value="2"/>
</dbReference>
<keyword evidence="1" id="KW-0813">Transport</keyword>
<evidence type="ECO:0000256" key="11">
    <source>
        <dbReference type="ARBA" id="ARBA00023180"/>
    </source>
</evidence>
<evidence type="ECO:0000256" key="15">
    <source>
        <dbReference type="ARBA" id="ARBA00034104"/>
    </source>
</evidence>
<dbReference type="FunFam" id="1.20.58.390:FF:000006">
    <property type="entry name" value="Putative gamma-aminobutyric acid receptor subunit gamma-2"/>
    <property type="match status" value="1"/>
</dbReference>
<keyword evidence="2" id="KW-1003">Cell membrane</keyword>
<evidence type="ECO:0000256" key="9">
    <source>
        <dbReference type="ARBA" id="ARBA00023157"/>
    </source>
</evidence>
<evidence type="ECO:0000256" key="2">
    <source>
        <dbReference type="ARBA" id="ARBA00022475"/>
    </source>
</evidence>
<evidence type="ECO:0000259" key="20">
    <source>
        <dbReference type="Pfam" id="PF02932"/>
    </source>
</evidence>